<protein>
    <submittedName>
        <fullName evidence="2">Uncharacterized protein</fullName>
    </submittedName>
</protein>
<dbReference type="AlphaFoldDB" id="A0A4Z2GCP3"/>
<feature type="compositionally biased region" description="Basic and acidic residues" evidence="1">
    <location>
        <begin position="62"/>
        <end position="71"/>
    </location>
</feature>
<sequence length="161" mass="17611">MTTHRGSEARPVQLLATAGSDVANSAGIGRPEDRRFEPATLPRALGLGAGTSGVLSTPPLSPEDRWRDTRTRFMKRKKRFRGSRRPITGRGGRGGRGGRREAEAITPGGIIGVLMRTQKTFLHISLEAVTREQRDSCYHFMNSMIPLTKATGRGPEDLSSR</sequence>
<feature type="compositionally biased region" description="Basic residues" evidence="1">
    <location>
        <begin position="72"/>
        <end position="84"/>
    </location>
</feature>
<evidence type="ECO:0000313" key="2">
    <source>
        <dbReference type="EMBL" id="TNN51030.1"/>
    </source>
</evidence>
<proteinExistence type="predicted"/>
<evidence type="ECO:0000313" key="3">
    <source>
        <dbReference type="Proteomes" id="UP000314294"/>
    </source>
</evidence>
<accession>A0A4Z2GCP3</accession>
<dbReference type="EMBL" id="SRLO01000597">
    <property type="protein sequence ID" value="TNN51030.1"/>
    <property type="molecule type" value="Genomic_DNA"/>
</dbReference>
<feature type="region of interest" description="Disordered" evidence="1">
    <location>
        <begin position="44"/>
        <end position="103"/>
    </location>
</feature>
<gene>
    <name evidence="2" type="ORF">EYF80_038760</name>
</gene>
<name>A0A4Z2GCP3_9TELE</name>
<dbReference type="Proteomes" id="UP000314294">
    <property type="component" value="Unassembled WGS sequence"/>
</dbReference>
<organism evidence="2 3">
    <name type="scientific">Liparis tanakae</name>
    <name type="common">Tanaka's snailfish</name>
    <dbReference type="NCBI Taxonomy" id="230148"/>
    <lineage>
        <taxon>Eukaryota</taxon>
        <taxon>Metazoa</taxon>
        <taxon>Chordata</taxon>
        <taxon>Craniata</taxon>
        <taxon>Vertebrata</taxon>
        <taxon>Euteleostomi</taxon>
        <taxon>Actinopterygii</taxon>
        <taxon>Neopterygii</taxon>
        <taxon>Teleostei</taxon>
        <taxon>Neoteleostei</taxon>
        <taxon>Acanthomorphata</taxon>
        <taxon>Eupercaria</taxon>
        <taxon>Perciformes</taxon>
        <taxon>Cottioidei</taxon>
        <taxon>Cottales</taxon>
        <taxon>Liparidae</taxon>
        <taxon>Liparis</taxon>
    </lineage>
</organism>
<evidence type="ECO:0000256" key="1">
    <source>
        <dbReference type="SAM" id="MobiDB-lite"/>
    </source>
</evidence>
<reference evidence="2 3" key="1">
    <citation type="submission" date="2019-03" db="EMBL/GenBank/DDBJ databases">
        <title>First draft genome of Liparis tanakae, snailfish: a comprehensive survey of snailfish specific genes.</title>
        <authorList>
            <person name="Kim W."/>
            <person name="Song I."/>
            <person name="Jeong J.-H."/>
            <person name="Kim D."/>
            <person name="Kim S."/>
            <person name="Ryu S."/>
            <person name="Song J.Y."/>
            <person name="Lee S.K."/>
        </authorList>
    </citation>
    <scope>NUCLEOTIDE SEQUENCE [LARGE SCALE GENOMIC DNA]</scope>
    <source>
        <tissue evidence="2">Muscle</tissue>
    </source>
</reference>
<comment type="caution">
    <text evidence="2">The sequence shown here is derived from an EMBL/GenBank/DDBJ whole genome shotgun (WGS) entry which is preliminary data.</text>
</comment>
<keyword evidence="3" id="KW-1185">Reference proteome</keyword>